<evidence type="ECO:0000256" key="1">
    <source>
        <dbReference type="ARBA" id="ARBA00004141"/>
    </source>
</evidence>
<evidence type="ECO:0000313" key="8">
    <source>
        <dbReference type="Proteomes" id="UP000054773"/>
    </source>
</evidence>
<dbReference type="PANTHER" id="PTHR43483">
    <property type="entry name" value="MEMBRANE TRANSPORTER PROTEIN HI_0806-RELATED"/>
    <property type="match status" value="1"/>
</dbReference>
<dbReference type="PANTHER" id="PTHR43483:SF3">
    <property type="entry name" value="MEMBRANE TRANSPORTER PROTEIN HI_0806-RELATED"/>
    <property type="match status" value="1"/>
</dbReference>
<feature type="transmembrane region" description="Helical" evidence="6">
    <location>
        <begin position="142"/>
        <end position="169"/>
    </location>
</feature>
<dbReference type="Pfam" id="PF01925">
    <property type="entry name" value="TauE"/>
    <property type="match status" value="1"/>
</dbReference>
<evidence type="ECO:0000256" key="4">
    <source>
        <dbReference type="ARBA" id="ARBA00022989"/>
    </source>
</evidence>
<proteinExistence type="inferred from homology"/>
<feature type="transmembrane region" description="Helical" evidence="6">
    <location>
        <begin position="217"/>
        <end position="237"/>
    </location>
</feature>
<feature type="transmembrane region" description="Helical" evidence="6">
    <location>
        <begin position="249"/>
        <end position="265"/>
    </location>
</feature>
<comment type="similarity">
    <text evidence="2 6">Belongs to the 4-toluene sulfonate uptake permease (TSUP) (TC 2.A.102) family.</text>
</comment>
<sequence length="266" mass="28978">MQDFWLIVLIYVAAGVFAGLMSGILGIGGGLVVVPALLYIFQHDALIPLKLSMHFAAGTSLAVMIFTSQASIYSHLKLGDILWRIYHRLWPGIFVGVLVGSVSAYFIPTRVLEIIFGLFLLVVGFKMLWGEDVTTPRQFPAGWINALVTFIIGFKSGLLGVGGGVLVIPYLTYCGIEARKIAAVSSLCTLTVAVLGTLIFMLTGRWESGLPAYATGFIYWPAVIAVAIPSVLFAPLGAKLNYILPVKQLRYGFVVILFFTAWHLLF</sequence>
<comment type="subcellular location">
    <subcellularLocation>
        <location evidence="6">Cell membrane</location>
        <topology evidence="6">Multi-pass membrane protein</topology>
    </subcellularLocation>
    <subcellularLocation>
        <location evidence="1">Membrane</location>
        <topology evidence="1">Multi-pass membrane protein</topology>
    </subcellularLocation>
</comment>
<keyword evidence="6" id="KW-1003">Cell membrane</keyword>
<dbReference type="EMBL" id="LNYA01000018">
    <property type="protein sequence ID" value="KTC98622.1"/>
    <property type="molecule type" value="Genomic_DNA"/>
</dbReference>
<accession>A0A0W0TT24</accession>
<dbReference type="STRING" id="448.Lery_0786"/>
<dbReference type="OrthoDB" id="457670at2"/>
<organism evidence="7 8">
    <name type="scientific">Legionella erythra</name>
    <dbReference type="NCBI Taxonomy" id="448"/>
    <lineage>
        <taxon>Bacteria</taxon>
        <taxon>Pseudomonadati</taxon>
        <taxon>Pseudomonadota</taxon>
        <taxon>Gammaproteobacteria</taxon>
        <taxon>Legionellales</taxon>
        <taxon>Legionellaceae</taxon>
        <taxon>Legionella</taxon>
    </lineage>
</organism>
<evidence type="ECO:0000256" key="2">
    <source>
        <dbReference type="ARBA" id="ARBA00009142"/>
    </source>
</evidence>
<evidence type="ECO:0000256" key="6">
    <source>
        <dbReference type="RuleBase" id="RU363041"/>
    </source>
</evidence>
<feature type="transmembrane region" description="Helical" evidence="6">
    <location>
        <begin position="85"/>
        <end position="107"/>
    </location>
</feature>
<dbReference type="RefSeq" id="WP_058525955.1">
    <property type="nucleotide sequence ID" value="NZ_CAAAHY010000008.1"/>
</dbReference>
<feature type="transmembrane region" description="Helical" evidence="6">
    <location>
        <begin position="51"/>
        <end position="73"/>
    </location>
</feature>
<dbReference type="InterPro" id="IPR002781">
    <property type="entry name" value="TM_pro_TauE-like"/>
</dbReference>
<evidence type="ECO:0000256" key="5">
    <source>
        <dbReference type="ARBA" id="ARBA00023136"/>
    </source>
</evidence>
<keyword evidence="3 6" id="KW-0812">Transmembrane</keyword>
<evidence type="ECO:0000313" key="7">
    <source>
        <dbReference type="EMBL" id="KTC98622.1"/>
    </source>
</evidence>
<dbReference type="GO" id="GO:0005886">
    <property type="term" value="C:plasma membrane"/>
    <property type="evidence" value="ECO:0007669"/>
    <property type="project" value="UniProtKB-SubCell"/>
</dbReference>
<protein>
    <recommendedName>
        <fullName evidence="6">Probable membrane transporter protein</fullName>
    </recommendedName>
</protein>
<keyword evidence="4 6" id="KW-1133">Transmembrane helix</keyword>
<feature type="transmembrane region" description="Helical" evidence="6">
    <location>
        <begin position="114"/>
        <end position="130"/>
    </location>
</feature>
<feature type="transmembrane region" description="Helical" evidence="6">
    <location>
        <begin position="6"/>
        <end position="39"/>
    </location>
</feature>
<keyword evidence="8" id="KW-1185">Reference proteome</keyword>
<dbReference type="PATRIC" id="fig|448.7.peg.821"/>
<reference evidence="7 8" key="1">
    <citation type="submission" date="2015-11" db="EMBL/GenBank/DDBJ databases">
        <title>Genomic analysis of 38 Legionella species identifies large and diverse effector repertoires.</title>
        <authorList>
            <person name="Burstein D."/>
            <person name="Amaro F."/>
            <person name="Zusman T."/>
            <person name="Lifshitz Z."/>
            <person name="Cohen O."/>
            <person name="Gilbert J.A."/>
            <person name="Pupko T."/>
            <person name="Shuman H.A."/>
            <person name="Segal G."/>
        </authorList>
    </citation>
    <scope>NUCLEOTIDE SEQUENCE [LARGE SCALE GENOMIC DNA]</scope>
    <source>
        <strain evidence="7 8">SE-32A-C8</strain>
    </source>
</reference>
<dbReference type="Proteomes" id="UP000054773">
    <property type="component" value="Unassembled WGS sequence"/>
</dbReference>
<comment type="caution">
    <text evidence="7">The sequence shown here is derived from an EMBL/GenBank/DDBJ whole genome shotgun (WGS) entry which is preliminary data.</text>
</comment>
<gene>
    <name evidence="7" type="ORF">Lery_0786</name>
</gene>
<name>A0A0W0TT24_LEGER</name>
<feature type="transmembrane region" description="Helical" evidence="6">
    <location>
        <begin position="181"/>
        <end position="202"/>
    </location>
</feature>
<evidence type="ECO:0000256" key="3">
    <source>
        <dbReference type="ARBA" id="ARBA00022692"/>
    </source>
</evidence>
<dbReference type="AlphaFoldDB" id="A0A0W0TT24"/>
<keyword evidence="5 6" id="KW-0472">Membrane</keyword>